<evidence type="ECO:0000313" key="3">
    <source>
        <dbReference type="Proteomes" id="UP000324897"/>
    </source>
</evidence>
<dbReference type="OrthoDB" id="994901at2759"/>
<evidence type="ECO:0000256" key="1">
    <source>
        <dbReference type="SAM" id="MobiDB-lite"/>
    </source>
</evidence>
<feature type="region of interest" description="Disordered" evidence="1">
    <location>
        <begin position="485"/>
        <end position="534"/>
    </location>
</feature>
<dbReference type="AlphaFoldDB" id="A0A5J9UD19"/>
<feature type="compositionally biased region" description="Basic and acidic residues" evidence="1">
    <location>
        <begin position="485"/>
        <end position="510"/>
    </location>
</feature>
<dbReference type="EMBL" id="RWGY01000026">
    <property type="protein sequence ID" value="TVU21659.1"/>
    <property type="molecule type" value="Genomic_DNA"/>
</dbReference>
<sequence length="1135" mass="126775">MSIGCYSIASAEELKREATREEARTRQNLDASLVLSLPHARVRVAEPAVRSLPPADTDHPTLPSSPSTTAFAAPASSPARTAPLRPALPASPQTPSGLNLHALPSAAPTSPPSPPLRRRPDPSLPDANRSWKIVRRLLIMLQWMGGSRRKVYASRKSTQSSVSSVSNQMLGRQRQYFEQKKRQQQQNQNDVAGGQASHDKEPRSLDVLNINNLATPNSHPPNEPADAEGAIPQLNFTLSDASPTEALKKITSLCNSNTNEAGSQPRLSSTFGHQDIAAAAVNSHEQLGCKISPSINYSTKRQIQNLGLDGEISLIDLACYEGSKNKPTARPAREAHVSFSVKGLGHIKMETPPHTPRPIKRDLPLPPKAMRFTHKSKRSIPFDVTKALDSMRASINMLNERRPPDKIGNILDESDYLRRKQSNCYFPDSFNNHNADLYFEDEDMFYETRAEKDLQSKRSRSDGNLVDENSDRLWRIDQFNSKDHFPTSREEHFDSVDYGSKDRYSPERRNPTRSSTRFDNTGIPSSHDLFSDHSLMDDDKGTELFEWERHPKSKKISNSNSTFGPSAWPFDMGDDSEKRRSPISEESCSSAAGMKDRSCKKPSPSVKNEINKKDEFHMSLDDLGIPNMDAHLNGMSLFNNPEKMDSKRTTDQKKLGTGYWPERAPEQTREPSCRISLSEKFSSWGSPTSHSKNSTGLSTEMHEDKPFFKSGPDMSSYQTVETTEKIPASKVHSVHEDKPFFKSGPDMSSYPTVETTEKRPAPKVHSVLEDKPFFKSGPDMSSYQTVETTEKRPGSKVHSVFHGSDNAIFENGINMQHPVSDIFGDKMEMSNPFRPKDLQSDIDMGTFFGQKLDKRQEDNFATLSNRNTDIYLAKKAESSVRQTVGRHSTCSQPSGADSFRHGSNPGFSFQESKPSTFWEDSHVTNGTFQRDLSGLLARENSDKNDGKIKASAKPDNKTFAKTFQLSADHRNEMSGTETCSDGSEVSNYPEVRKDTSAATKQIPANLNCLGETSAELFQSHAYVRPVTREQLDDPGIDYEAPSHLRNKFHNVGDQSEINAMFQSPFLGEVGVEKKIIASVSPNNSDVQYQFMLEQRVLRRLCVQKIVVPTPMKDKLDKDKRFRVSEDGSHILAKSV</sequence>
<keyword evidence="3" id="KW-1185">Reference proteome</keyword>
<reference evidence="2 3" key="1">
    <citation type="journal article" date="2019" name="Sci. Rep.">
        <title>A high-quality genome of Eragrostis curvula grass provides insights into Poaceae evolution and supports new strategies to enhance forage quality.</title>
        <authorList>
            <person name="Carballo J."/>
            <person name="Santos B.A.C.M."/>
            <person name="Zappacosta D."/>
            <person name="Garbus I."/>
            <person name="Selva J.P."/>
            <person name="Gallo C.A."/>
            <person name="Diaz A."/>
            <person name="Albertini E."/>
            <person name="Caccamo M."/>
            <person name="Echenique V."/>
        </authorList>
    </citation>
    <scope>NUCLEOTIDE SEQUENCE [LARGE SCALE GENOMIC DNA]</scope>
    <source>
        <strain evidence="3">cv. Victoria</strain>
        <tissue evidence="2">Leaf</tissue>
    </source>
</reference>
<dbReference type="Gramene" id="TVU21659">
    <property type="protein sequence ID" value="TVU21659"/>
    <property type="gene ID" value="EJB05_31309"/>
</dbReference>
<feature type="compositionally biased region" description="Low complexity" evidence="1">
    <location>
        <begin position="60"/>
        <end position="91"/>
    </location>
</feature>
<evidence type="ECO:0000313" key="2">
    <source>
        <dbReference type="EMBL" id="TVU21659.1"/>
    </source>
</evidence>
<feature type="compositionally biased region" description="Polar residues" evidence="1">
    <location>
        <begin position="680"/>
        <end position="698"/>
    </location>
</feature>
<feature type="region of interest" description="Disordered" evidence="1">
    <location>
        <begin position="149"/>
        <end position="202"/>
    </location>
</feature>
<feature type="compositionally biased region" description="Polar residues" evidence="1">
    <location>
        <begin position="884"/>
        <end position="895"/>
    </location>
</feature>
<proteinExistence type="predicted"/>
<dbReference type="PANTHER" id="PTHR37722">
    <property type="entry name" value="OS01G0167700 PROTEIN"/>
    <property type="match status" value="1"/>
</dbReference>
<dbReference type="PANTHER" id="PTHR37722:SF2">
    <property type="entry name" value="OS01G0167700 PROTEIN"/>
    <property type="match status" value="1"/>
</dbReference>
<organism evidence="2 3">
    <name type="scientific">Eragrostis curvula</name>
    <name type="common">weeping love grass</name>
    <dbReference type="NCBI Taxonomy" id="38414"/>
    <lineage>
        <taxon>Eukaryota</taxon>
        <taxon>Viridiplantae</taxon>
        <taxon>Streptophyta</taxon>
        <taxon>Embryophyta</taxon>
        <taxon>Tracheophyta</taxon>
        <taxon>Spermatophyta</taxon>
        <taxon>Magnoliopsida</taxon>
        <taxon>Liliopsida</taxon>
        <taxon>Poales</taxon>
        <taxon>Poaceae</taxon>
        <taxon>PACMAD clade</taxon>
        <taxon>Chloridoideae</taxon>
        <taxon>Eragrostideae</taxon>
        <taxon>Eragrostidinae</taxon>
        <taxon>Eragrostis</taxon>
    </lineage>
</organism>
<feature type="region of interest" description="Disordered" evidence="1">
    <location>
        <begin position="884"/>
        <end position="906"/>
    </location>
</feature>
<gene>
    <name evidence="2" type="ORF">EJB05_31309</name>
</gene>
<accession>A0A5J9UD19</accession>
<feature type="region of interest" description="Disordered" evidence="1">
    <location>
        <begin position="680"/>
        <end position="699"/>
    </location>
</feature>
<feature type="compositionally biased region" description="Basic and acidic residues" evidence="1">
    <location>
        <begin position="642"/>
        <end position="654"/>
    </location>
</feature>
<feature type="compositionally biased region" description="Low complexity" evidence="1">
    <location>
        <begin position="160"/>
        <end position="174"/>
    </location>
</feature>
<name>A0A5J9UD19_9POAL</name>
<feature type="region of interest" description="Disordered" evidence="1">
    <location>
        <begin position="638"/>
        <end position="672"/>
    </location>
</feature>
<feature type="compositionally biased region" description="Polar residues" evidence="1">
    <location>
        <begin position="512"/>
        <end position="524"/>
    </location>
</feature>
<feature type="non-terminal residue" evidence="2">
    <location>
        <position position="1"/>
    </location>
</feature>
<dbReference type="Proteomes" id="UP000324897">
    <property type="component" value="Unassembled WGS sequence"/>
</dbReference>
<feature type="region of interest" description="Disordered" evidence="1">
    <location>
        <begin position="551"/>
        <end position="609"/>
    </location>
</feature>
<comment type="caution">
    <text evidence="2">The sequence shown here is derived from an EMBL/GenBank/DDBJ whole genome shotgun (WGS) entry which is preliminary data.</text>
</comment>
<feature type="region of interest" description="Disordered" evidence="1">
    <location>
        <begin position="736"/>
        <end position="760"/>
    </location>
</feature>
<protein>
    <submittedName>
        <fullName evidence="2">Uncharacterized protein</fullName>
    </submittedName>
</protein>
<feature type="compositionally biased region" description="Basic and acidic residues" evidence="1">
    <location>
        <begin position="663"/>
        <end position="672"/>
    </location>
</feature>
<feature type="region of interest" description="Disordered" evidence="1">
    <location>
        <begin position="346"/>
        <end position="366"/>
    </location>
</feature>
<feature type="region of interest" description="Disordered" evidence="1">
    <location>
        <begin position="47"/>
        <end position="127"/>
    </location>
</feature>